<dbReference type="EMBL" id="CP002546">
    <property type="protein sequence ID" value="ADY61049.1"/>
    <property type="molecule type" value="Genomic_DNA"/>
</dbReference>
<dbReference type="HOGENOM" id="CLU_2718847_0_0_0"/>
<dbReference type="Proteomes" id="UP000006860">
    <property type="component" value="Chromosome"/>
</dbReference>
<dbReference type="RefSeq" id="WP_013629768.1">
    <property type="nucleotide sequence ID" value="NC_015174.1"/>
</dbReference>
<dbReference type="OrthoDB" id="281881at2"/>
<evidence type="ECO:0000313" key="2">
    <source>
        <dbReference type="Proteomes" id="UP000006860"/>
    </source>
</evidence>
<dbReference type="AlphaFoldDB" id="F0SN20"/>
<dbReference type="STRING" id="756272.Plabr_3452"/>
<accession>F0SN20</accession>
<reference evidence="2" key="1">
    <citation type="submission" date="2011-02" db="EMBL/GenBank/DDBJ databases">
        <title>The complete genome of Planctomyces brasiliensis DSM 5305.</title>
        <authorList>
            <person name="Lucas S."/>
            <person name="Copeland A."/>
            <person name="Lapidus A."/>
            <person name="Bruce D."/>
            <person name="Goodwin L."/>
            <person name="Pitluck S."/>
            <person name="Kyrpides N."/>
            <person name="Mavromatis K."/>
            <person name="Pagani I."/>
            <person name="Ivanova N."/>
            <person name="Ovchinnikova G."/>
            <person name="Lu M."/>
            <person name="Detter J.C."/>
            <person name="Han C."/>
            <person name="Land M."/>
            <person name="Hauser L."/>
            <person name="Markowitz V."/>
            <person name="Cheng J.-F."/>
            <person name="Hugenholtz P."/>
            <person name="Woyke T."/>
            <person name="Wu D."/>
            <person name="Tindall B."/>
            <person name="Pomrenke H.G."/>
            <person name="Brambilla E."/>
            <person name="Klenk H.-P."/>
            <person name="Eisen J.A."/>
        </authorList>
    </citation>
    <scope>NUCLEOTIDE SEQUENCE [LARGE SCALE GENOMIC DNA]</scope>
    <source>
        <strain evidence="2">ATCC 49424 / DSM 5305 / JCM 21570 / NBRC 103401 / IFAM 1448</strain>
    </source>
</reference>
<dbReference type="KEGG" id="pbs:Plabr_3452"/>
<name>F0SN20_RUBBR</name>
<dbReference type="eggNOG" id="ENOG5033FKX">
    <property type="taxonomic scope" value="Bacteria"/>
</dbReference>
<sequence length="72" mass="8367">MRTRLRLYTGEDQVAVCEEETVRVRFGDICQILADAGRFQRAWLKDFADDELQMPADLYEILTAYQQLRPGA</sequence>
<organism evidence="1 2">
    <name type="scientific">Rubinisphaera brasiliensis (strain ATCC 49424 / DSM 5305 / JCM 21570 / IAM 15109 / NBRC 103401 / IFAM 1448)</name>
    <name type="common">Planctomyces brasiliensis</name>
    <dbReference type="NCBI Taxonomy" id="756272"/>
    <lineage>
        <taxon>Bacteria</taxon>
        <taxon>Pseudomonadati</taxon>
        <taxon>Planctomycetota</taxon>
        <taxon>Planctomycetia</taxon>
        <taxon>Planctomycetales</taxon>
        <taxon>Planctomycetaceae</taxon>
        <taxon>Rubinisphaera</taxon>
    </lineage>
</organism>
<protein>
    <submittedName>
        <fullName evidence="1">Uncharacterized protein</fullName>
    </submittedName>
</protein>
<keyword evidence="2" id="KW-1185">Reference proteome</keyword>
<proteinExistence type="predicted"/>
<gene>
    <name evidence="1" type="ordered locus">Plabr_3452</name>
</gene>
<evidence type="ECO:0000313" key="1">
    <source>
        <dbReference type="EMBL" id="ADY61049.1"/>
    </source>
</evidence>